<dbReference type="EMBL" id="GIFC01002306">
    <property type="protein sequence ID" value="MXU84389.1"/>
    <property type="molecule type" value="Transcribed_RNA"/>
</dbReference>
<accession>A0A6B0TWB7</accession>
<reference evidence="1" key="1">
    <citation type="submission" date="2019-12" db="EMBL/GenBank/DDBJ databases">
        <title>An insight into the sialome of adult female Ixodes ricinus ticks feeding for 6 days.</title>
        <authorList>
            <person name="Perner J."/>
            <person name="Ribeiro J.M.C."/>
        </authorList>
    </citation>
    <scope>NUCLEOTIDE SEQUENCE</scope>
    <source>
        <strain evidence="1">Semi-engorged</strain>
        <tissue evidence="1">Salivary glands</tissue>
    </source>
</reference>
<protein>
    <submittedName>
        <fullName evidence="1">Putative secreted protein</fullName>
    </submittedName>
</protein>
<organism evidence="1">
    <name type="scientific">Ixodes ricinus</name>
    <name type="common">Common tick</name>
    <name type="synonym">Acarus ricinus</name>
    <dbReference type="NCBI Taxonomy" id="34613"/>
    <lineage>
        <taxon>Eukaryota</taxon>
        <taxon>Metazoa</taxon>
        <taxon>Ecdysozoa</taxon>
        <taxon>Arthropoda</taxon>
        <taxon>Chelicerata</taxon>
        <taxon>Arachnida</taxon>
        <taxon>Acari</taxon>
        <taxon>Parasitiformes</taxon>
        <taxon>Ixodida</taxon>
        <taxon>Ixodoidea</taxon>
        <taxon>Ixodidae</taxon>
        <taxon>Ixodinae</taxon>
        <taxon>Ixodes</taxon>
    </lineage>
</organism>
<name>A0A6B0TWB7_IXORI</name>
<sequence length="80" mass="9196">MPIWAWLNSMVFFHVSKFGKAGILTRFEAVQLFPIKEQGISMNTKRVNVEKLDCILALSVYIKNIFRGDKLGLYTLMKEG</sequence>
<dbReference type="AlphaFoldDB" id="A0A6B0TWB7"/>
<evidence type="ECO:0000313" key="1">
    <source>
        <dbReference type="EMBL" id="MXU84389.1"/>
    </source>
</evidence>
<proteinExistence type="predicted"/>